<keyword evidence="6" id="KW-0460">Magnesium</keyword>
<dbReference type="RefSeq" id="WP_353721573.1">
    <property type="nucleotide sequence ID" value="NZ_CP159289.1"/>
</dbReference>
<protein>
    <submittedName>
        <fullName evidence="9">Type II toxin-antitoxin system VapC family toxin</fullName>
    </submittedName>
</protein>
<dbReference type="PANTHER" id="PTHR33653:SF1">
    <property type="entry name" value="RIBONUCLEASE VAPC2"/>
    <property type="match status" value="1"/>
</dbReference>
<feature type="domain" description="PIN" evidence="8">
    <location>
        <begin position="6"/>
        <end position="120"/>
    </location>
</feature>
<sequence length="131" mass="15265">MNQAYLWDTSIAVYYLQQHLPPYVEKIMDEIAENTRICFSVITEIELFSWKTGTPFDFDFVNLFVDLSFLFEVEKEIRKKAAELRRQHNLELPDAIIAATAVVHGLTLITNNTVDFARIENLRLLNPFDPQ</sequence>
<dbReference type="EMBL" id="CP159289">
    <property type="protein sequence ID" value="XCH26279.1"/>
    <property type="molecule type" value="Genomic_DNA"/>
</dbReference>
<dbReference type="PANTHER" id="PTHR33653">
    <property type="entry name" value="RIBONUCLEASE VAPC2"/>
    <property type="match status" value="1"/>
</dbReference>
<keyword evidence="2" id="KW-1277">Toxin-antitoxin system</keyword>
<name>A0AAU8FPH3_9BACT</name>
<dbReference type="SUPFAM" id="SSF88723">
    <property type="entry name" value="PIN domain-like"/>
    <property type="match status" value="1"/>
</dbReference>
<dbReference type="AlphaFoldDB" id="A0AAU8FPH3"/>
<evidence type="ECO:0000313" key="9">
    <source>
        <dbReference type="EMBL" id="XCH26279.1"/>
    </source>
</evidence>
<evidence type="ECO:0000256" key="4">
    <source>
        <dbReference type="ARBA" id="ARBA00022723"/>
    </source>
</evidence>
<evidence type="ECO:0000259" key="8">
    <source>
        <dbReference type="Pfam" id="PF01850"/>
    </source>
</evidence>
<dbReference type="Gene3D" id="3.40.50.1010">
    <property type="entry name" value="5'-nuclease"/>
    <property type="match status" value="1"/>
</dbReference>
<dbReference type="InterPro" id="IPR002716">
    <property type="entry name" value="PIN_dom"/>
</dbReference>
<accession>A0AAU8FPH3</accession>
<dbReference type="GO" id="GO:0046872">
    <property type="term" value="F:metal ion binding"/>
    <property type="evidence" value="ECO:0007669"/>
    <property type="project" value="UniProtKB-KW"/>
</dbReference>
<dbReference type="Pfam" id="PF01850">
    <property type="entry name" value="PIN"/>
    <property type="match status" value="1"/>
</dbReference>
<evidence type="ECO:0000256" key="5">
    <source>
        <dbReference type="ARBA" id="ARBA00022801"/>
    </source>
</evidence>
<dbReference type="GO" id="GO:0004518">
    <property type="term" value="F:nuclease activity"/>
    <property type="evidence" value="ECO:0007669"/>
    <property type="project" value="UniProtKB-KW"/>
</dbReference>
<dbReference type="GO" id="GO:0016787">
    <property type="term" value="F:hydrolase activity"/>
    <property type="evidence" value="ECO:0007669"/>
    <property type="project" value="UniProtKB-KW"/>
</dbReference>
<dbReference type="CDD" id="cd18738">
    <property type="entry name" value="PIN_VapC4-5_FitB-like"/>
    <property type="match status" value="1"/>
</dbReference>
<evidence type="ECO:0000256" key="3">
    <source>
        <dbReference type="ARBA" id="ARBA00022722"/>
    </source>
</evidence>
<reference evidence="9" key="1">
    <citation type="submission" date="2024-06" db="EMBL/GenBank/DDBJ databases">
        <title>Sequencing and assembly of the genome of Dyadobacter sp. strain 676, a symbiont of Cyamopsis tetragonoloba.</title>
        <authorList>
            <person name="Guro P."/>
            <person name="Sazanova A."/>
            <person name="Kuznetsova I."/>
            <person name="Belimov A."/>
            <person name="Safronova V."/>
        </authorList>
    </citation>
    <scope>NUCLEOTIDE SEQUENCE</scope>
    <source>
        <strain evidence="9">676</strain>
    </source>
</reference>
<dbReference type="InterPro" id="IPR050556">
    <property type="entry name" value="Type_II_TA_system_RNase"/>
</dbReference>
<keyword evidence="5" id="KW-0378">Hydrolase</keyword>
<comment type="cofactor">
    <cofactor evidence="1">
        <name>Mg(2+)</name>
        <dbReference type="ChEBI" id="CHEBI:18420"/>
    </cofactor>
</comment>
<comment type="similarity">
    <text evidence="7">Belongs to the PINc/VapC protein family.</text>
</comment>
<evidence type="ECO:0000256" key="1">
    <source>
        <dbReference type="ARBA" id="ARBA00001946"/>
    </source>
</evidence>
<keyword evidence="4" id="KW-0479">Metal-binding</keyword>
<dbReference type="InterPro" id="IPR029060">
    <property type="entry name" value="PIN-like_dom_sf"/>
</dbReference>
<keyword evidence="3" id="KW-0540">Nuclease</keyword>
<gene>
    <name evidence="9" type="ORF">ABV298_07710</name>
</gene>
<evidence type="ECO:0000256" key="2">
    <source>
        <dbReference type="ARBA" id="ARBA00022649"/>
    </source>
</evidence>
<proteinExistence type="inferred from homology"/>
<evidence type="ECO:0000256" key="7">
    <source>
        <dbReference type="ARBA" id="ARBA00038093"/>
    </source>
</evidence>
<organism evidence="9">
    <name type="scientific">Dyadobacter sp. 676</name>
    <dbReference type="NCBI Taxonomy" id="3088362"/>
    <lineage>
        <taxon>Bacteria</taxon>
        <taxon>Pseudomonadati</taxon>
        <taxon>Bacteroidota</taxon>
        <taxon>Cytophagia</taxon>
        <taxon>Cytophagales</taxon>
        <taxon>Spirosomataceae</taxon>
        <taxon>Dyadobacter</taxon>
    </lineage>
</organism>
<evidence type="ECO:0000256" key="6">
    <source>
        <dbReference type="ARBA" id="ARBA00022842"/>
    </source>
</evidence>